<name>A0A6I6FCZ9_9ACTN</name>
<feature type="compositionally biased region" description="Pro residues" evidence="1">
    <location>
        <begin position="319"/>
        <end position="333"/>
    </location>
</feature>
<dbReference type="InterPro" id="IPR002372">
    <property type="entry name" value="PQQ_rpt_dom"/>
</dbReference>
<dbReference type="Proteomes" id="UP000422572">
    <property type="component" value="Chromosome"/>
</dbReference>
<dbReference type="Pfam" id="PF13360">
    <property type="entry name" value="PQQ_2"/>
    <property type="match status" value="2"/>
</dbReference>
<dbReference type="SUPFAM" id="SSF50998">
    <property type="entry name" value="Quinoprotein alcohol dehydrogenase-like"/>
    <property type="match status" value="2"/>
</dbReference>
<dbReference type="KEGG" id="sfic:EIZ62_29145"/>
<feature type="domain" description="Pyrrolo-quinoline quinone repeat" evidence="2">
    <location>
        <begin position="512"/>
        <end position="620"/>
    </location>
</feature>
<dbReference type="EMBL" id="CP034279">
    <property type="protein sequence ID" value="QGV81873.1"/>
    <property type="molecule type" value="Genomic_DNA"/>
</dbReference>
<dbReference type="OrthoDB" id="4824484at2"/>
<feature type="region of interest" description="Disordered" evidence="1">
    <location>
        <begin position="1"/>
        <end position="40"/>
    </location>
</feature>
<dbReference type="InterPro" id="IPR011009">
    <property type="entry name" value="Kinase-like_dom_sf"/>
</dbReference>
<feature type="domain" description="Pyrrolo-quinoline quinone repeat" evidence="2">
    <location>
        <begin position="736"/>
        <end position="821"/>
    </location>
</feature>
<feature type="compositionally biased region" description="Basic and acidic residues" evidence="1">
    <location>
        <begin position="453"/>
        <end position="462"/>
    </location>
</feature>
<dbReference type="RefSeq" id="WP_156695609.1">
    <property type="nucleotide sequence ID" value="NZ_CP034279.1"/>
</dbReference>
<proteinExistence type="predicted"/>
<dbReference type="InterPro" id="IPR015943">
    <property type="entry name" value="WD40/YVTN_repeat-like_dom_sf"/>
</dbReference>
<organism evidence="3 4">
    <name type="scientific">Streptomyces ficellus</name>
    <dbReference type="NCBI Taxonomy" id="1977088"/>
    <lineage>
        <taxon>Bacteria</taxon>
        <taxon>Bacillati</taxon>
        <taxon>Actinomycetota</taxon>
        <taxon>Actinomycetes</taxon>
        <taxon>Kitasatosporales</taxon>
        <taxon>Streptomycetaceae</taxon>
        <taxon>Streptomyces</taxon>
    </lineage>
</organism>
<dbReference type="Gene3D" id="1.10.510.10">
    <property type="entry name" value="Transferase(Phosphotransferase) domain 1"/>
    <property type="match status" value="1"/>
</dbReference>
<evidence type="ECO:0000313" key="3">
    <source>
        <dbReference type="EMBL" id="QGV81873.1"/>
    </source>
</evidence>
<dbReference type="InterPro" id="IPR011047">
    <property type="entry name" value="Quinoprotein_ADH-like_sf"/>
</dbReference>
<dbReference type="SMART" id="SM00564">
    <property type="entry name" value="PQQ"/>
    <property type="match status" value="4"/>
</dbReference>
<reference evidence="3 4" key="1">
    <citation type="submission" date="2018-12" db="EMBL/GenBank/DDBJ databases">
        <title>Complete genome sequence of Streptomyces ficellus NRRL8067, the producer of ficellomycin, feldamycin and nojirimycin.</title>
        <authorList>
            <person name="Zhang H."/>
            <person name="Yue R."/>
            <person name="Liu Y."/>
            <person name="Li M."/>
            <person name="Mu H."/>
            <person name="Zhang J."/>
        </authorList>
    </citation>
    <scope>NUCLEOTIDE SEQUENCE [LARGE SCALE GENOMIC DNA]</scope>
    <source>
        <strain evidence="3 4">NRRL 8067</strain>
    </source>
</reference>
<feature type="compositionally biased region" description="Pro residues" evidence="1">
    <location>
        <begin position="293"/>
        <end position="305"/>
    </location>
</feature>
<dbReference type="AlphaFoldDB" id="A0A6I6FCZ9"/>
<feature type="region of interest" description="Disordered" evidence="1">
    <location>
        <begin position="735"/>
        <end position="758"/>
    </location>
</feature>
<feature type="compositionally biased region" description="Low complexity" evidence="1">
    <location>
        <begin position="26"/>
        <end position="40"/>
    </location>
</feature>
<dbReference type="InterPro" id="IPR018391">
    <property type="entry name" value="PQQ_b-propeller_rpt"/>
</dbReference>
<feature type="compositionally biased region" description="Basic and acidic residues" evidence="1">
    <location>
        <begin position="411"/>
        <end position="425"/>
    </location>
</feature>
<evidence type="ECO:0000259" key="2">
    <source>
        <dbReference type="Pfam" id="PF13360"/>
    </source>
</evidence>
<feature type="region of interest" description="Disordered" evidence="1">
    <location>
        <begin position="293"/>
        <end position="501"/>
    </location>
</feature>
<evidence type="ECO:0000313" key="4">
    <source>
        <dbReference type="Proteomes" id="UP000422572"/>
    </source>
</evidence>
<feature type="compositionally biased region" description="Basic residues" evidence="1">
    <location>
        <begin position="1"/>
        <end position="20"/>
    </location>
</feature>
<dbReference type="SUPFAM" id="SSF56112">
    <property type="entry name" value="Protein kinase-like (PK-like)"/>
    <property type="match status" value="1"/>
</dbReference>
<keyword evidence="4" id="KW-1185">Reference proteome</keyword>
<dbReference type="PANTHER" id="PTHR34512">
    <property type="entry name" value="CELL SURFACE PROTEIN"/>
    <property type="match status" value="1"/>
</dbReference>
<dbReference type="Gene3D" id="2.130.10.10">
    <property type="entry name" value="YVTN repeat-like/Quinoprotein amine dehydrogenase"/>
    <property type="match status" value="2"/>
</dbReference>
<evidence type="ECO:0000256" key="1">
    <source>
        <dbReference type="SAM" id="MobiDB-lite"/>
    </source>
</evidence>
<dbReference type="PANTHER" id="PTHR34512:SF30">
    <property type="entry name" value="OUTER MEMBRANE PROTEIN ASSEMBLY FACTOR BAMB"/>
    <property type="match status" value="1"/>
</dbReference>
<accession>A0A6I6FCZ9</accession>
<protein>
    <recommendedName>
        <fullName evidence="2">Pyrrolo-quinoline quinone repeat domain-containing protein</fullName>
    </recommendedName>
</protein>
<sequence>MSRFRWPRLRRRPATGRHGHAGGGPAATPGPATSPGPATAADPVVEAAARARRGPHLWADEVGTTYLALDPRQGRPVAFLVEPHAHWRTTGRTDQALTDAVRAAAGSPGVEGTLRWLARIEDGRHAGRLVAEYREGRPLPGVLSGRSVPLPVALLTARRVASALSGLHQAGRHHGGFSTTSVLCTPDGPLITGHCLLPRIDPDRPRPGPADVHAFGLLLAVLLPPELPRREGRALRRLIRRCCRGPAVLRPSMARVSRRLSTLFYGLNLADGAVREEWAAFLASAPATVVVPPGPATPPAGPSTPPAGRRADDVAEGDPPQPAAAPEPVPPSAPDHAYDPGPAADHSPDHSLGPAVVPGAGPDGAPPGALPGRPGEHPADAATGPVRPVTPEPAAPCADHDDGSRTGPVREPARDVAHPARHDADAGDDSGAGEDPVRATVPLLTAPVVYTRSAREGDHDPRAGSGPPPDEGESPDGRGEGEGPAAHDPSPSPVPAPPWTRALGFLPEAACTTEGDLLFVAGTDGERGRVAAVGVRDGEVRWEHVTAAPCRTRPLPVAGQVCVADDSGAVRWLDAGTGRVTGTAAVADRPAGDPVSVASAVWLGGVSGRLHILWPGSGRPGRLRLPGTADSLAATPAVHPHGPVCLATYRGPVCLGPDGRVWWGRPDLGDTGGLDPVWCGDDVVGVTAAGLLFRLDRDGREVWRTELPALPATGPLLVAGTVVVVTADGAAAGVGAQSGEPRWHRHTGSPPAGRAATGDGTVLFAGRDRWLRCLDARTGEPRWTARTGGRACRGGPYPDGDRVYLGASDCHLYAIDARDGSTGGTGALHVHPLIDDKFAAALRTPC</sequence>
<gene>
    <name evidence="3" type="ORF">EIZ62_29145</name>
</gene>